<sequence>MQADFDKYGEDAIEYRILKFGMDIEEEELEELEKYYIEKLDAYNSGYNKTLGGVGMWGYKQSPQQRERMSVMLAGENNPKSKITNEEFYEIVDLLRKGYTNDEIADLYGLHSRYVSLIRHKKRFKRLWKTVEDYEPVKSNKLLQIRKLDYESYVEIMKMIESGCTNVDIQDRFELSSGSGSRIRNGHIYKDFYEKYHGRKSPN</sequence>
<reference evidence="1 2" key="1">
    <citation type="submission" date="2021-03" db="EMBL/GenBank/DDBJ databases">
        <title>Antimicrobial resistance genes in bacteria isolated from Japanese honey, and their potential for conferring macrolide and lincosamide resistance in the American foulbrood pathogen Paenibacillus larvae.</title>
        <authorList>
            <person name="Okamoto M."/>
            <person name="Kumagai M."/>
            <person name="Kanamori H."/>
            <person name="Takamatsu D."/>
        </authorList>
    </citation>
    <scope>NUCLEOTIDE SEQUENCE [LARGE SCALE GENOMIC DNA]</scope>
    <source>
        <strain evidence="1 2">J1TS3</strain>
    </source>
</reference>
<evidence type="ECO:0000313" key="2">
    <source>
        <dbReference type="Proteomes" id="UP000680279"/>
    </source>
</evidence>
<proteinExistence type="predicted"/>
<dbReference type="InterPro" id="IPR035901">
    <property type="entry name" value="GIY-YIG_endonuc_sf"/>
</dbReference>
<accession>A0ABQ4KBV1</accession>
<protein>
    <submittedName>
        <fullName evidence="1">Uncharacterized protein</fullName>
    </submittedName>
</protein>
<name>A0ABQ4KBV1_9BACI</name>
<comment type="caution">
    <text evidence="1">The sequence shown here is derived from an EMBL/GenBank/DDBJ whole genome shotgun (WGS) entry which is preliminary data.</text>
</comment>
<dbReference type="Proteomes" id="UP000680279">
    <property type="component" value="Unassembled WGS sequence"/>
</dbReference>
<organism evidence="1 2">
    <name type="scientific">Siminovitchia fordii</name>
    <dbReference type="NCBI Taxonomy" id="254759"/>
    <lineage>
        <taxon>Bacteria</taxon>
        <taxon>Bacillati</taxon>
        <taxon>Bacillota</taxon>
        <taxon>Bacilli</taxon>
        <taxon>Bacillales</taxon>
        <taxon>Bacillaceae</taxon>
        <taxon>Siminovitchia</taxon>
    </lineage>
</organism>
<gene>
    <name evidence="1" type="ORF">J1TS3_36400</name>
</gene>
<keyword evidence="2" id="KW-1185">Reference proteome</keyword>
<dbReference type="EMBL" id="BOQT01000018">
    <property type="protein sequence ID" value="GIN22506.1"/>
    <property type="molecule type" value="Genomic_DNA"/>
</dbReference>
<dbReference type="Gene3D" id="3.40.1440.10">
    <property type="entry name" value="GIY-YIG endonuclease"/>
    <property type="match status" value="1"/>
</dbReference>
<evidence type="ECO:0000313" key="1">
    <source>
        <dbReference type="EMBL" id="GIN22506.1"/>
    </source>
</evidence>